<dbReference type="InterPro" id="IPR004839">
    <property type="entry name" value="Aminotransferase_I/II_large"/>
</dbReference>
<dbReference type="Proteomes" id="UP000831782">
    <property type="component" value="Chromosome"/>
</dbReference>
<feature type="domain" description="HTH gntR-type" evidence="8">
    <location>
        <begin position="2"/>
        <end position="70"/>
    </location>
</feature>
<evidence type="ECO:0000256" key="3">
    <source>
        <dbReference type="ARBA" id="ARBA00022576"/>
    </source>
</evidence>
<evidence type="ECO:0000256" key="7">
    <source>
        <dbReference type="ARBA" id="ARBA00023163"/>
    </source>
</evidence>
<dbReference type="PROSITE" id="PS50949">
    <property type="entry name" value="HTH_GNTR"/>
    <property type="match status" value="1"/>
</dbReference>
<dbReference type="InterPro" id="IPR015424">
    <property type="entry name" value="PyrdxlP-dep_Trfase"/>
</dbReference>
<keyword evidence="7" id="KW-0804">Transcription</keyword>
<dbReference type="SUPFAM" id="SSF46785">
    <property type="entry name" value="Winged helix' DNA-binding domain"/>
    <property type="match status" value="1"/>
</dbReference>
<dbReference type="Pfam" id="PF00392">
    <property type="entry name" value="GntR"/>
    <property type="match status" value="1"/>
</dbReference>
<keyword evidence="5" id="KW-0805">Transcription regulation</keyword>
<keyword evidence="10" id="KW-1185">Reference proteome</keyword>
<protein>
    <submittedName>
        <fullName evidence="9">PLP-dependent aminotransferase family protein</fullName>
    </submittedName>
</protein>
<evidence type="ECO:0000259" key="8">
    <source>
        <dbReference type="PROSITE" id="PS50949"/>
    </source>
</evidence>
<dbReference type="SUPFAM" id="SSF53383">
    <property type="entry name" value="PLP-dependent transferases"/>
    <property type="match status" value="1"/>
</dbReference>
<dbReference type="InterPro" id="IPR015421">
    <property type="entry name" value="PyrdxlP-dep_Trfase_major"/>
</dbReference>
<accession>A0ABY4EWE8</accession>
<keyword evidence="4" id="KW-0663">Pyridoxal phosphate</keyword>
<dbReference type="InterPro" id="IPR000524">
    <property type="entry name" value="Tscrpt_reg_HTH_GntR"/>
</dbReference>
<dbReference type="PANTHER" id="PTHR46577:SF2">
    <property type="entry name" value="TRANSCRIPTIONAL REGULATORY PROTEIN"/>
    <property type="match status" value="1"/>
</dbReference>
<dbReference type="Pfam" id="PF00155">
    <property type="entry name" value="Aminotran_1_2"/>
    <property type="match status" value="1"/>
</dbReference>
<dbReference type="CDD" id="cd07377">
    <property type="entry name" value="WHTH_GntR"/>
    <property type="match status" value="1"/>
</dbReference>
<reference evidence="9 10" key="1">
    <citation type="submission" date="2022-04" db="EMBL/GenBank/DDBJ databases">
        <title>Gracilibacillus sp. isolated from saltern.</title>
        <authorList>
            <person name="Won M."/>
            <person name="Lee C.-M."/>
            <person name="Woen H.-Y."/>
            <person name="Kwon S.-W."/>
        </authorList>
    </citation>
    <scope>NUCLEOTIDE SEQUENCE [LARGE SCALE GENOMIC DNA]</scope>
    <source>
        <strain evidence="9 10">SSWR10-1</strain>
    </source>
</reference>
<evidence type="ECO:0000256" key="6">
    <source>
        <dbReference type="ARBA" id="ARBA00023125"/>
    </source>
</evidence>
<dbReference type="CDD" id="cd00609">
    <property type="entry name" value="AAT_like"/>
    <property type="match status" value="1"/>
</dbReference>
<proteinExistence type="inferred from homology"/>
<keyword evidence="6" id="KW-0238">DNA-binding</keyword>
<comment type="similarity">
    <text evidence="2">In the C-terminal section; belongs to the class-I pyridoxal-phosphate-dependent aminotransferase family.</text>
</comment>
<dbReference type="InterPro" id="IPR051446">
    <property type="entry name" value="HTH_trans_reg/aminotransferase"/>
</dbReference>
<keyword evidence="3 9" id="KW-0808">Transferase</keyword>
<name>A0ABY4EWE8_9BACI</name>
<keyword evidence="3 9" id="KW-0032">Aminotransferase</keyword>
<gene>
    <name evidence="9" type="ORF">MUN88_00855</name>
</gene>
<dbReference type="GO" id="GO:0008483">
    <property type="term" value="F:transaminase activity"/>
    <property type="evidence" value="ECO:0007669"/>
    <property type="project" value="UniProtKB-KW"/>
</dbReference>
<dbReference type="Gene3D" id="1.10.10.10">
    <property type="entry name" value="Winged helix-like DNA-binding domain superfamily/Winged helix DNA-binding domain"/>
    <property type="match status" value="1"/>
</dbReference>
<dbReference type="InterPro" id="IPR036388">
    <property type="entry name" value="WH-like_DNA-bd_sf"/>
</dbReference>
<comment type="cofactor">
    <cofactor evidence="1">
        <name>pyridoxal 5'-phosphate</name>
        <dbReference type="ChEBI" id="CHEBI:597326"/>
    </cofactor>
</comment>
<organism evidence="9 10">
    <name type="scientific">Gracilibacillus caseinilyticus</name>
    <dbReference type="NCBI Taxonomy" id="2932256"/>
    <lineage>
        <taxon>Bacteria</taxon>
        <taxon>Bacillati</taxon>
        <taxon>Bacillota</taxon>
        <taxon>Bacilli</taxon>
        <taxon>Bacillales</taxon>
        <taxon>Bacillaceae</taxon>
        <taxon>Gracilibacillus</taxon>
    </lineage>
</organism>
<dbReference type="EMBL" id="CP095072">
    <property type="protein sequence ID" value="UOQ48743.1"/>
    <property type="molecule type" value="Genomic_DNA"/>
</dbReference>
<evidence type="ECO:0000256" key="4">
    <source>
        <dbReference type="ARBA" id="ARBA00022898"/>
    </source>
</evidence>
<evidence type="ECO:0000313" key="9">
    <source>
        <dbReference type="EMBL" id="UOQ48743.1"/>
    </source>
</evidence>
<evidence type="ECO:0000256" key="1">
    <source>
        <dbReference type="ARBA" id="ARBA00001933"/>
    </source>
</evidence>
<dbReference type="Gene3D" id="3.40.640.10">
    <property type="entry name" value="Type I PLP-dependent aspartate aminotransferase-like (Major domain)"/>
    <property type="match status" value="1"/>
</dbReference>
<dbReference type="PANTHER" id="PTHR46577">
    <property type="entry name" value="HTH-TYPE TRANSCRIPTIONAL REGULATORY PROTEIN GABR"/>
    <property type="match status" value="1"/>
</dbReference>
<sequence length="462" mass="53519">MNTKYNHITEDIKQKILNGTLKSGTKIPSIRYLSEQYHCSKNTVIRAYIELEKQHLIYSIPKSGFFVVDNANPSHDTSSKHSQIDFLSAGPDKEAMPYEDFQHCLNQAINLYKVELFSYSHQQGLLSLRRELIKHLQDQQVFTVPDRLFILSGAQQAINLLVPIPFPNGKSNILVEQPTYFGIIESVQLHPIKTFGIELTMQGIDLNRLEYMFRHNDIKFFYIIPRFHNPLGHSYTNEEKRKIVELANKYDVYIVEDDIFGDLEPDTKSDPMFSYDPSGRVIYLKSFSKIMLPGLRIGVAVLPELLVNTFSRHKFSNDLFSTTISQGALELYLRSGMFNGHTERIKKLYRTKMDKVKHACERYLSPQYYNFTKPDTGFYLSIYLPKRVQANRLAAALEHENVLVDDAKRMYLPEFQKNDLIRLSISQIENTQITPGIDLIAKQMDKLNNRQVNFIESTSRLL</sequence>
<evidence type="ECO:0000256" key="2">
    <source>
        <dbReference type="ARBA" id="ARBA00005384"/>
    </source>
</evidence>
<evidence type="ECO:0000256" key="5">
    <source>
        <dbReference type="ARBA" id="ARBA00023015"/>
    </source>
</evidence>
<evidence type="ECO:0000313" key="10">
    <source>
        <dbReference type="Proteomes" id="UP000831782"/>
    </source>
</evidence>
<dbReference type="RefSeq" id="WP_244719738.1">
    <property type="nucleotide sequence ID" value="NZ_CP095072.1"/>
</dbReference>
<dbReference type="SMART" id="SM00345">
    <property type="entry name" value="HTH_GNTR"/>
    <property type="match status" value="1"/>
</dbReference>
<dbReference type="InterPro" id="IPR036390">
    <property type="entry name" value="WH_DNA-bd_sf"/>
</dbReference>